<feature type="transmembrane region" description="Helical" evidence="5">
    <location>
        <begin position="352"/>
        <end position="373"/>
    </location>
</feature>
<dbReference type="InParanoid" id="F0XMQ5"/>
<feature type="transmembrane region" description="Helical" evidence="5">
    <location>
        <begin position="460"/>
        <end position="484"/>
    </location>
</feature>
<dbReference type="PIRSF" id="PIRSF006060">
    <property type="entry name" value="AA_transporter"/>
    <property type="match status" value="1"/>
</dbReference>
<dbReference type="STRING" id="655863.F0XMQ5"/>
<evidence type="ECO:0000256" key="4">
    <source>
        <dbReference type="ARBA" id="ARBA00023136"/>
    </source>
</evidence>
<comment type="subcellular location">
    <subcellularLocation>
        <location evidence="1">Membrane</location>
        <topology evidence="1">Multi-pass membrane protein</topology>
    </subcellularLocation>
</comment>
<dbReference type="Gene3D" id="1.20.1740.10">
    <property type="entry name" value="Amino acid/polyamine transporter I"/>
    <property type="match status" value="1"/>
</dbReference>
<dbReference type="Proteomes" id="UP000007796">
    <property type="component" value="Unassembled WGS sequence"/>
</dbReference>
<feature type="transmembrane region" description="Helical" evidence="5">
    <location>
        <begin position="104"/>
        <end position="130"/>
    </location>
</feature>
<reference evidence="6 7" key="1">
    <citation type="journal article" date="2011" name="Proc. Natl. Acad. Sci. U.S.A.">
        <title>Genome and transcriptome analyses of the mountain pine beetle-fungal symbiont Grosmannia clavigera, a lodgepole pine pathogen.</title>
        <authorList>
            <person name="DiGuistini S."/>
            <person name="Wang Y."/>
            <person name="Liao N.Y."/>
            <person name="Taylor G."/>
            <person name="Tanguay P."/>
            <person name="Feau N."/>
            <person name="Henrissat B."/>
            <person name="Chan S.K."/>
            <person name="Hesse-Orce U."/>
            <person name="Alamouti S.M."/>
            <person name="Tsui C.K.M."/>
            <person name="Docking R.T."/>
            <person name="Levasseur A."/>
            <person name="Haridas S."/>
            <person name="Robertson G."/>
            <person name="Birol I."/>
            <person name="Holt R.A."/>
            <person name="Marra M.A."/>
            <person name="Hamelin R.C."/>
            <person name="Hirst M."/>
            <person name="Jones S.J.M."/>
            <person name="Bohlmann J."/>
            <person name="Breuil C."/>
        </authorList>
    </citation>
    <scope>NUCLEOTIDE SEQUENCE [LARGE SCALE GENOMIC DNA]</scope>
    <source>
        <strain evidence="7">kw1407 / UAMH 11150</strain>
    </source>
</reference>
<accession>F0XMQ5</accession>
<evidence type="ECO:0000313" key="7">
    <source>
        <dbReference type="Proteomes" id="UP000007796"/>
    </source>
</evidence>
<evidence type="ECO:0000256" key="3">
    <source>
        <dbReference type="ARBA" id="ARBA00022989"/>
    </source>
</evidence>
<feature type="transmembrane region" description="Helical" evidence="5">
    <location>
        <begin position="72"/>
        <end position="92"/>
    </location>
</feature>
<feature type="transmembrane region" description="Helical" evidence="5">
    <location>
        <begin position="151"/>
        <end position="182"/>
    </location>
</feature>
<dbReference type="OrthoDB" id="5982228at2759"/>
<dbReference type="PANTHER" id="PTHR11785">
    <property type="entry name" value="AMINO ACID TRANSPORTER"/>
    <property type="match status" value="1"/>
</dbReference>
<feature type="transmembrane region" description="Helical" evidence="5">
    <location>
        <begin position="194"/>
        <end position="213"/>
    </location>
</feature>
<proteinExistence type="predicted"/>
<dbReference type="FunFam" id="1.20.1740.10:FF:000025">
    <property type="entry name" value="High-affinity methionine permease"/>
    <property type="match status" value="1"/>
</dbReference>
<feature type="transmembrane region" description="Helical" evidence="5">
    <location>
        <begin position="225"/>
        <end position="246"/>
    </location>
</feature>
<evidence type="ECO:0000256" key="5">
    <source>
        <dbReference type="SAM" id="Phobius"/>
    </source>
</evidence>
<feature type="transmembrane region" description="Helical" evidence="5">
    <location>
        <begin position="496"/>
        <end position="516"/>
    </location>
</feature>
<dbReference type="EMBL" id="GL629794">
    <property type="protein sequence ID" value="EFX01139.1"/>
    <property type="molecule type" value="Genomic_DNA"/>
</dbReference>
<sequence>MHWQDFTARLRLWPQRSPARPPSIGASESRTQKHPAAAIAADYQADEQPFDAGDAGELSLEESAHGGMGRHLGLFSTTFLIVGRIIGTGIFSTPSSITQGVGSVGAALMLWVLGLVLSYCGLLVWLEFGCMYPRSGGEKNYLEAVYRRPRYLSTVIFAVQAIALGFTASGCIVFASNLVIAAGRSPGEWEKRGIAIAVIVFVTLIHTLVPKLGVVLMNVIGSVKIIILLFIIVTGWVVLAGGVKAVPDPHASFRNAFANSATSGNLYASALFKVLNSYAGWSNAAYVLNEVKRPVRTLKIAGPLGLGICGVLYLLANVAYFSAATPTEIAHSGTTVASYFVGKVFGSTAKRVLSVFVAISALGNVLTITFAQARVNQELAKEGVMPFQRFWASTWPAGSPSAGLLLHFIPSFIVIVAIPFGDAFNFIVDVEGYPSSIIAAFVAVGLFIHRWRHPDMPRPFRVWISVAVFFLAGQAFLLVAPFLTPPGGKGDTSLPYWLYPIIGIVVLSLGAVYWLVWRKVLPSLGKYDLEQVKVELADGTIVTTFKRIKKL</sequence>
<evidence type="ECO:0000256" key="1">
    <source>
        <dbReference type="ARBA" id="ARBA00004141"/>
    </source>
</evidence>
<keyword evidence="7" id="KW-1185">Reference proteome</keyword>
<dbReference type="GeneID" id="25979475"/>
<keyword evidence="2 5" id="KW-0812">Transmembrane</keyword>
<feature type="transmembrane region" description="Helical" evidence="5">
    <location>
        <begin position="266"/>
        <end position="288"/>
    </location>
</feature>
<name>F0XMQ5_GROCL</name>
<dbReference type="InterPro" id="IPR002293">
    <property type="entry name" value="AA/rel_permease1"/>
</dbReference>
<dbReference type="PANTHER" id="PTHR11785:SF382">
    <property type="entry name" value="LOW-AFFINITY METHIONINE PERMEASE"/>
    <property type="match status" value="1"/>
</dbReference>
<dbReference type="HOGENOM" id="CLU_013661_4_1_1"/>
<dbReference type="RefSeq" id="XP_014170621.1">
    <property type="nucleotide sequence ID" value="XM_014315146.1"/>
</dbReference>
<evidence type="ECO:0000256" key="2">
    <source>
        <dbReference type="ARBA" id="ARBA00022692"/>
    </source>
</evidence>
<dbReference type="eggNOG" id="KOG1287">
    <property type="taxonomic scope" value="Eukaryota"/>
</dbReference>
<organism evidence="7">
    <name type="scientific">Grosmannia clavigera (strain kw1407 / UAMH 11150)</name>
    <name type="common">Blue stain fungus</name>
    <name type="synonym">Graphiocladiella clavigera</name>
    <dbReference type="NCBI Taxonomy" id="655863"/>
    <lineage>
        <taxon>Eukaryota</taxon>
        <taxon>Fungi</taxon>
        <taxon>Dikarya</taxon>
        <taxon>Ascomycota</taxon>
        <taxon>Pezizomycotina</taxon>
        <taxon>Sordariomycetes</taxon>
        <taxon>Sordariomycetidae</taxon>
        <taxon>Ophiostomatales</taxon>
        <taxon>Ophiostomataceae</taxon>
        <taxon>Leptographium</taxon>
    </lineage>
</organism>
<feature type="transmembrane region" description="Helical" evidence="5">
    <location>
        <begin position="300"/>
        <end position="323"/>
    </location>
</feature>
<dbReference type="GO" id="GO:0015179">
    <property type="term" value="F:L-amino acid transmembrane transporter activity"/>
    <property type="evidence" value="ECO:0007669"/>
    <property type="project" value="TreeGrafter"/>
</dbReference>
<feature type="transmembrane region" description="Helical" evidence="5">
    <location>
        <begin position="432"/>
        <end position="448"/>
    </location>
</feature>
<gene>
    <name evidence="6" type="ORF">CMQ_6081</name>
</gene>
<keyword evidence="4 5" id="KW-0472">Membrane</keyword>
<keyword evidence="3 5" id="KW-1133">Transmembrane helix</keyword>
<dbReference type="Pfam" id="PF13520">
    <property type="entry name" value="AA_permease_2"/>
    <property type="match status" value="1"/>
</dbReference>
<protein>
    <submittedName>
        <fullName evidence="6">High affinity methionine permease</fullName>
    </submittedName>
</protein>
<dbReference type="AlphaFoldDB" id="F0XMQ5"/>
<dbReference type="InterPro" id="IPR050598">
    <property type="entry name" value="AminoAcid_Transporter"/>
</dbReference>
<evidence type="ECO:0000313" key="6">
    <source>
        <dbReference type="EMBL" id="EFX01139.1"/>
    </source>
</evidence>
<dbReference type="GO" id="GO:0016020">
    <property type="term" value="C:membrane"/>
    <property type="evidence" value="ECO:0007669"/>
    <property type="project" value="UniProtKB-SubCell"/>
</dbReference>
<feature type="transmembrane region" description="Helical" evidence="5">
    <location>
        <begin position="394"/>
        <end position="420"/>
    </location>
</feature>